<reference evidence="1" key="1">
    <citation type="submission" date="2022-08" db="EMBL/GenBank/DDBJ databases">
        <title>Complete Genome Sequences of 2 Bosea sp. soil isolates.</title>
        <authorList>
            <person name="Alvarez Arevalo M."/>
            <person name="Sterndorff E.B."/>
            <person name="Faurdal D."/>
            <person name="Joergensen T.S."/>
            <person name="Weber T."/>
        </authorList>
    </citation>
    <scope>NUCLEOTIDE SEQUENCE</scope>
    <source>
        <strain evidence="1">NBC_00436</strain>
    </source>
</reference>
<gene>
    <name evidence="1" type="ORF">NWE54_04195</name>
</gene>
<protein>
    <recommendedName>
        <fullName evidence="2">Major capsid protein</fullName>
    </recommendedName>
</protein>
<dbReference type="NCBIfam" id="NF045672">
    <property type="entry name" value="MCP_gp7_epsi_15"/>
    <property type="match status" value="1"/>
</dbReference>
<proteinExistence type="predicted"/>
<organism evidence="1">
    <name type="scientific">Bosea sp. NBC_00436</name>
    <dbReference type="NCBI Taxonomy" id="2969620"/>
    <lineage>
        <taxon>Bacteria</taxon>
        <taxon>Pseudomonadati</taxon>
        <taxon>Pseudomonadota</taxon>
        <taxon>Alphaproteobacteria</taxon>
        <taxon>Hyphomicrobiales</taxon>
        <taxon>Boseaceae</taxon>
        <taxon>Bosea</taxon>
    </lineage>
</organism>
<dbReference type="AlphaFoldDB" id="A0A9E8A5I9"/>
<dbReference type="InterPro" id="IPR048813">
    <property type="entry name" value="GP7-like"/>
</dbReference>
<sequence length="309" mass="33610">MKTLVEYAKSLGTDSPERPLIEMFAKSSDVMGAIPFDGLTGAVYEGFRQAALPTVGFRGINEPSTAGTGVLSPFQESSYIVDHDLDVDRAIVDRYGETRRAREETMAMAAAGRLWIDTFLKGDNTSNPRVFDGLQRRSRLFNRTIANSAASGGGALSLLQLDRAIANTNQPTHIIADYATMPLFIQAARTQSLTGFVLQTWDEIGKPKMSYAGLPILWGYQKDDHAAMLPFSEVASGGGSPVTTSIYVVSFRDGGLKGIQLKPMSFNDMGLLENGITYRTHLSWDVGLVDEHKYSLTRLSSITNAAIVA</sequence>
<evidence type="ECO:0008006" key="2">
    <source>
        <dbReference type="Google" id="ProtNLM"/>
    </source>
</evidence>
<name>A0A9E8A5I9_9HYPH</name>
<accession>A0A9E8A5I9</accession>
<dbReference type="EMBL" id="CP102774">
    <property type="protein sequence ID" value="UZF87995.1"/>
    <property type="molecule type" value="Genomic_DNA"/>
</dbReference>
<evidence type="ECO:0000313" key="1">
    <source>
        <dbReference type="EMBL" id="UZF87995.1"/>
    </source>
</evidence>